<evidence type="ECO:0000313" key="4">
    <source>
        <dbReference type="Proteomes" id="UP000268535"/>
    </source>
</evidence>
<evidence type="ECO:0000313" key="5">
    <source>
        <dbReference type="Proteomes" id="UP000274922"/>
    </source>
</evidence>
<keyword evidence="1" id="KW-0472">Membrane</keyword>
<organism evidence="3 5">
    <name type="scientific">Caulochytrium protostelioides</name>
    <dbReference type="NCBI Taxonomy" id="1555241"/>
    <lineage>
        <taxon>Eukaryota</taxon>
        <taxon>Fungi</taxon>
        <taxon>Fungi incertae sedis</taxon>
        <taxon>Chytridiomycota</taxon>
        <taxon>Chytridiomycota incertae sedis</taxon>
        <taxon>Chytridiomycetes</taxon>
        <taxon>Caulochytriales</taxon>
        <taxon>Caulochytriaceae</taxon>
        <taxon>Caulochytrium</taxon>
    </lineage>
</organism>
<dbReference type="EMBL" id="ML014249">
    <property type="protein sequence ID" value="RKO99890.1"/>
    <property type="molecule type" value="Genomic_DNA"/>
</dbReference>
<sequence length="232" mass="25946">MPNQQSTAELLSHRQATQAERDAYVLRKSAKTAAVWTTGACVLSYLFQNTWPKYQRLNRPVKLSLILSVATGAFFVQADIATLKTEEEFQRRNARAGVLIGLPSETAEARYEREKARAAMSWLDWARENRYYIVGYTWAGVMAGALAYNFNNRRIPLDHKLINARLIAQASVLAMFAGVVSLTGIEDSRSYQMAHRRDPHYDQIVHPELFKNATAELATRSGSSPAPAASPN</sequence>
<dbReference type="InterPro" id="IPR040153">
    <property type="entry name" value="Rcf2"/>
</dbReference>
<name>A0A4P9X4C4_9FUNG</name>
<reference evidence="3" key="2">
    <citation type="submission" date="2018-04" db="EMBL/GenBank/DDBJ databases">
        <title>Leveraging single-cell genomics to expand the Fungal Tree of Life.</title>
        <authorList>
            <consortium name="DOE Joint Genome Institute"/>
            <person name="Ahrendt S.R."/>
            <person name="Quandt C.A."/>
            <person name="Ciobanu D."/>
            <person name="Clum A."/>
            <person name="Salamov A."/>
            <person name="Andreopoulos B."/>
            <person name="Cheng J.-F."/>
            <person name="Woyke T."/>
            <person name="Pelin A."/>
            <person name="Henrissat B."/>
            <person name="Benny G.L."/>
            <person name="Smith M.E."/>
            <person name="James T.Y."/>
            <person name="Grigoriev I.V."/>
        </authorList>
    </citation>
    <scope>NUCLEOTIDE SEQUENCE</scope>
    <source>
        <strain evidence="3">ATCC 52028</strain>
    </source>
</reference>
<dbReference type="Proteomes" id="UP000268535">
    <property type="component" value="Unassembled WGS sequence"/>
</dbReference>
<dbReference type="GO" id="GO:0033617">
    <property type="term" value="P:mitochondrial respiratory chain complex IV assembly"/>
    <property type="evidence" value="ECO:0007669"/>
    <property type="project" value="TreeGrafter"/>
</dbReference>
<reference evidence="4 5" key="1">
    <citation type="journal article" date="2018" name="Nat. Microbiol.">
        <title>Leveraging single-cell genomics to expand the fungal tree of life.</title>
        <authorList>
            <person name="Ahrendt S.R."/>
            <person name="Quandt C.A."/>
            <person name="Ciobanu D."/>
            <person name="Clum A."/>
            <person name="Salamov A."/>
            <person name="Andreopoulos B."/>
            <person name="Cheng J.F."/>
            <person name="Woyke T."/>
            <person name="Pelin A."/>
            <person name="Henrissat B."/>
            <person name="Reynolds N.K."/>
            <person name="Benny G.L."/>
            <person name="Smith M.E."/>
            <person name="James T.Y."/>
            <person name="Grigoriev I.V."/>
        </authorList>
    </citation>
    <scope>NUCLEOTIDE SEQUENCE [LARGE SCALE GENOMIC DNA]</scope>
    <source>
        <strain evidence="4 5">ATCC 52028</strain>
    </source>
</reference>
<dbReference type="OrthoDB" id="1915122at2759"/>
<reference evidence="2" key="3">
    <citation type="submission" date="2018-08" db="EMBL/GenBank/DDBJ databases">
        <title>Leveraging single-cell genomics to expand the Fungal Tree of Life.</title>
        <authorList>
            <consortium name="DOE Joint Genome Institute"/>
            <person name="Ahrendt S.R."/>
            <person name="Quandt C.A."/>
            <person name="Ciobanu D."/>
            <person name="Clum A."/>
            <person name="Salamov A."/>
            <person name="Andreopoulos B."/>
            <person name="Cheng J.-F."/>
            <person name="Woyke T."/>
            <person name="Pelin A."/>
            <person name="Henrissat B."/>
            <person name="Reynolds N."/>
            <person name="Benny G.L."/>
            <person name="Smith M.E."/>
            <person name="James T.Y."/>
            <person name="Grigoriev I.V."/>
        </authorList>
    </citation>
    <scope>NUCLEOTIDE SEQUENCE</scope>
    <source>
        <strain evidence="2">ATCC 52028</strain>
    </source>
</reference>
<dbReference type="PANTHER" id="PTHR28018:SF3">
    <property type="entry name" value="RESPIRATORY SUPERCOMPLEX FACTOR 2, MITOCHONDRIAL"/>
    <property type="match status" value="1"/>
</dbReference>
<dbReference type="STRING" id="1555241.A0A4P9X4C4"/>
<dbReference type="AlphaFoldDB" id="A0A4P9X4C4"/>
<dbReference type="PANTHER" id="PTHR28018">
    <property type="entry name" value="RESPIRATORY SUPERCOMPLEX FACTOR 2, MITOCHONDRIAL"/>
    <property type="match status" value="1"/>
</dbReference>
<evidence type="ECO:0008006" key="6">
    <source>
        <dbReference type="Google" id="ProtNLM"/>
    </source>
</evidence>
<keyword evidence="1" id="KW-1133">Transmembrane helix</keyword>
<evidence type="ECO:0000313" key="3">
    <source>
        <dbReference type="EMBL" id="RKO99890.1"/>
    </source>
</evidence>
<feature type="transmembrane region" description="Helical" evidence="1">
    <location>
        <begin position="162"/>
        <end position="185"/>
    </location>
</feature>
<accession>A0A4P9X4C4</accession>
<feature type="transmembrane region" description="Helical" evidence="1">
    <location>
        <begin position="131"/>
        <end position="150"/>
    </location>
</feature>
<keyword evidence="5" id="KW-1185">Reference proteome</keyword>
<evidence type="ECO:0000256" key="1">
    <source>
        <dbReference type="SAM" id="Phobius"/>
    </source>
</evidence>
<evidence type="ECO:0000313" key="2">
    <source>
        <dbReference type="EMBL" id="RKO98075.1"/>
    </source>
</evidence>
<protein>
    <recommendedName>
        <fullName evidence="6">HIG1 domain-containing protein</fullName>
    </recommendedName>
</protein>
<keyword evidence="1" id="KW-0812">Transmembrane</keyword>
<dbReference type="EMBL" id="ML009119">
    <property type="protein sequence ID" value="RKO98075.1"/>
    <property type="molecule type" value="Genomic_DNA"/>
</dbReference>
<dbReference type="GO" id="GO:0005739">
    <property type="term" value="C:mitochondrion"/>
    <property type="evidence" value="ECO:0007669"/>
    <property type="project" value="GOC"/>
</dbReference>
<gene>
    <name evidence="2" type="ORF">CAUPRSCDRAFT_5498</name>
    <name evidence="3" type="ORF">CXG81DRAFT_13889</name>
</gene>
<dbReference type="Proteomes" id="UP000274922">
    <property type="component" value="Unassembled WGS sequence"/>
</dbReference>
<proteinExistence type="predicted"/>